<evidence type="ECO:0000313" key="2">
    <source>
        <dbReference type="Proteomes" id="UP001054945"/>
    </source>
</evidence>
<gene>
    <name evidence="1" type="ORF">CEXT_648621</name>
</gene>
<proteinExistence type="predicted"/>
<sequence>MCQECGNISLSWKGLRLHRLLVHKEGRMFERTLDAHGRPSTTLRNFPFCHQTTLKAVEDQELERRRPLRFNHGHVKTFYHAYEKTFYPGHVKTFYPGHEKMFYLGHEKTFQPGHETF</sequence>
<evidence type="ECO:0008006" key="3">
    <source>
        <dbReference type="Google" id="ProtNLM"/>
    </source>
</evidence>
<dbReference type="AlphaFoldDB" id="A0AAV4N962"/>
<dbReference type="Proteomes" id="UP001054945">
    <property type="component" value="Unassembled WGS sequence"/>
</dbReference>
<evidence type="ECO:0000313" key="1">
    <source>
        <dbReference type="EMBL" id="GIX79994.1"/>
    </source>
</evidence>
<reference evidence="1 2" key="1">
    <citation type="submission" date="2021-06" db="EMBL/GenBank/DDBJ databases">
        <title>Caerostris extrusa draft genome.</title>
        <authorList>
            <person name="Kono N."/>
            <person name="Arakawa K."/>
        </authorList>
    </citation>
    <scope>NUCLEOTIDE SEQUENCE [LARGE SCALE GENOMIC DNA]</scope>
</reference>
<accession>A0AAV4N962</accession>
<protein>
    <recommendedName>
        <fullName evidence="3">C2H2-type domain-containing protein</fullName>
    </recommendedName>
</protein>
<keyword evidence="2" id="KW-1185">Reference proteome</keyword>
<organism evidence="1 2">
    <name type="scientific">Caerostris extrusa</name>
    <name type="common">Bark spider</name>
    <name type="synonym">Caerostris bankana</name>
    <dbReference type="NCBI Taxonomy" id="172846"/>
    <lineage>
        <taxon>Eukaryota</taxon>
        <taxon>Metazoa</taxon>
        <taxon>Ecdysozoa</taxon>
        <taxon>Arthropoda</taxon>
        <taxon>Chelicerata</taxon>
        <taxon>Arachnida</taxon>
        <taxon>Araneae</taxon>
        <taxon>Araneomorphae</taxon>
        <taxon>Entelegynae</taxon>
        <taxon>Araneoidea</taxon>
        <taxon>Araneidae</taxon>
        <taxon>Caerostris</taxon>
    </lineage>
</organism>
<name>A0AAV4N962_CAEEX</name>
<dbReference type="EMBL" id="BPLR01020560">
    <property type="protein sequence ID" value="GIX79994.1"/>
    <property type="molecule type" value="Genomic_DNA"/>
</dbReference>
<comment type="caution">
    <text evidence="1">The sequence shown here is derived from an EMBL/GenBank/DDBJ whole genome shotgun (WGS) entry which is preliminary data.</text>
</comment>